<name>A0A7K1KNB2_9BACT</name>
<dbReference type="PANTHER" id="PTHR43394">
    <property type="entry name" value="ATP-DEPENDENT PERMEASE MDL1, MITOCHONDRIAL"/>
    <property type="match status" value="1"/>
</dbReference>
<dbReference type="PROSITE" id="PS50893">
    <property type="entry name" value="ABC_TRANSPORTER_2"/>
    <property type="match status" value="1"/>
</dbReference>
<proteinExistence type="predicted"/>
<dbReference type="InterPro" id="IPR011527">
    <property type="entry name" value="ABC1_TM_dom"/>
</dbReference>
<dbReference type="EMBL" id="WODC01000004">
    <property type="protein sequence ID" value="MUM77517.1"/>
    <property type="molecule type" value="Genomic_DNA"/>
</dbReference>
<dbReference type="InterPro" id="IPR039421">
    <property type="entry name" value="Type_1_exporter"/>
</dbReference>
<reference evidence="10 11" key="1">
    <citation type="submission" date="2019-11" db="EMBL/GenBank/DDBJ databases">
        <title>Pseudodesulfovibrio alkaliphilus, sp. nov., an alkaliphilic sulfate-reducing bacteria from mud volcano of Taman peninsula, Russia.</title>
        <authorList>
            <person name="Frolova A."/>
            <person name="Merkel A.Y."/>
            <person name="Slobodkin A.I."/>
        </authorList>
    </citation>
    <scope>NUCLEOTIDE SEQUENCE [LARGE SCALE GENOMIC DNA]</scope>
    <source>
        <strain evidence="10 11">F-1</strain>
    </source>
</reference>
<dbReference type="SUPFAM" id="SSF52540">
    <property type="entry name" value="P-loop containing nucleoside triphosphate hydrolases"/>
    <property type="match status" value="1"/>
</dbReference>
<dbReference type="RefSeq" id="WP_155933741.1">
    <property type="nucleotide sequence ID" value="NZ_WODC01000004.1"/>
</dbReference>
<dbReference type="GO" id="GO:0016887">
    <property type="term" value="F:ATP hydrolysis activity"/>
    <property type="evidence" value="ECO:0007669"/>
    <property type="project" value="InterPro"/>
</dbReference>
<dbReference type="SUPFAM" id="SSF90123">
    <property type="entry name" value="ABC transporter transmembrane region"/>
    <property type="match status" value="1"/>
</dbReference>
<accession>A0A7K1KNB2</accession>
<dbReference type="InterPro" id="IPR017871">
    <property type="entry name" value="ABC_transporter-like_CS"/>
</dbReference>
<evidence type="ECO:0000256" key="1">
    <source>
        <dbReference type="ARBA" id="ARBA00004651"/>
    </source>
</evidence>
<keyword evidence="2 7" id="KW-0812">Transmembrane</keyword>
<dbReference type="PANTHER" id="PTHR43394:SF1">
    <property type="entry name" value="ATP-BINDING CASSETTE SUB-FAMILY B MEMBER 10, MITOCHONDRIAL"/>
    <property type="match status" value="1"/>
</dbReference>
<comment type="subcellular location">
    <subcellularLocation>
        <location evidence="1">Cell membrane</location>
        <topology evidence="1">Multi-pass membrane protein</topology>
    </subcellularLocation>
</comment>
<evidence type="ECO:0000256" key="3">
    <source>
        <dbReference type="ARBA" id="ARBA00022741"/>
    </source>
</evidence>
<evidence type="ECO:0000313" key="11">
    <source>
        <dbReference type="Proteomes" id="UP000461162"/>
    </source>
</evidence>
<keyword evidence="6 7" id="KW-0472">Membrane</keyword>
<evidence type="ECO:0000256" key="5">
    <source>
        <dbReference type="ARBA" id="ARBA00022989"/>
    </source>
</evidence>
<dbReference type="PROSITE" id="PS50929">
    <property type="entry name" value="ABC_TM1F"/>
    <property type="match status" value="1"/>
</dbReference>
<feature type="domain" description="ABC transmembrane type-1" evidence="9">
    <location>
        <begin position="31"/>
        <end position="312"/>
    </location>
</feature>
<feature type="transmembrane region" description="Helical" evidence="7">
    <location>
        <begin position="30"/>
        <end position="50"/>
    </location>
</feature>
<keyword evidence="5 7" id="KW-1133">Transmembrane helix</keyword>
<evidence type="ECO:0000313" key="10">
    <source>
        <dbReference type="EMBL" id="MUM77517.1"/>
    </source>
</evidence>
<keyword evidence="11" id="KW-1185">Reference proteome</keyword>
<dbReference type="PROSITE" id="PS00211">
    <property type="entry name" value="ABC_TRANSPORTER_1"/>
    <property type="match status" value="1"/>
</dbReference>
<feature type="transmembrane region" description="Helical" evidence="7">
    <location>
        <begin position="170"/>
        <end position="188"/>
    </location>
</feature>
<keyword evidence="4 10" id="KW-0067">ATP-binding</keyword>
<dbReference type="GO" id="GO:0015421">
    <property type="term" value="F:ABC-type oligopeptide transporter activity"/>
    <property type="evidence" value="ECO:0007669"/>
    <property type="project" value="TreeGrafter"/>
</dbReference>
<dbReference type="Pfam" id="PF00005">
    <property type="entry name" value="ABC_tran"/>
    <property type="match status" value="1"/>
</dbReference>
<sequence>MARSENLHYLGNAYLLKRSLGYFAPYKGRVLLAVVAMLLYAPIAPALAWLTKYITDDVLVARDLGTLKLCIVGLVVLIVLKGVFQFTQTYIMNATGILVLKDMRRDLYAKIVRLPISFFAESEVGMLMSRIINDVVAVRQSLPSIIMFVRQIFTLLGLIGTVIYLDASLAFWSLVVMPVALYPIVFFGRKVRKYGRKIQAELSGINVTLEEGFSGIKVIKAFANEVREGLRFKAENEKLSRIIIRQIFYNESSSRVMDFVAAGAGAAVLWIGGSRVIDGVITPGELTAFLVCLVQLYEPVKKINMSNHQIQAGLAGAERVFDIFDSPEITVEDEGKTVFEGPFRELRLEDVRFTYPGGSTPALGGVSLTIRAGQRVAIVGPSGSGKTTLVNLIPRFYDPQQGRILLNGVPVSEYTLSSLRMGLGLVSQDTFLFNLSVRENIAYGREEYDQAEVERAARSAYAHDFIMELPHGYDTMVGEGGVKISGGQKQRLTIARAIMKDPSLLILDEATSALDTESERVVQDALENLMRGRTSLVIAHRLSTIFTADLIVVMEHGRVVATGSHRDLLSSCPLYNRLYQMQFDDSIR</sequence>
<feature type="domain" description="ABC transporter" evidence="8">
    <location>
        <begin position="346"/>
        <end position="581"/>
    </location>
</feature>
<keyword evidence="3" id="KW-0547">Nucleotide-binding</keyword>
<evidence type="ECO:0000256" key="2">
    <source>
        <dbReference type="ARBA" id="ARBA00022692"/>
    </source>
</evidence>
<evidence type="ECO:0000256" key="7">
    <source>
        <dbReference type="SAM" id="Phobius"/>
    </source>
</evidence>
<feature type="transmembrane region" description="Helical" evidence="7">
    <location>
        <begin position="144"/>
        <end position="164"/>
    </location>
</feature>
<dbReference type="GO" id="GO:0005524">
    <property type="term" value="F:ATP binding"/>
    <property type="evidence" value="ECO:0007669"/>
    <property type="project" value="UniProtKB-KW"/>
</dbReference>
<gene>
    <name evidence="10" type="ORF">GKC30_07730</name>
</gene>
<dbReference type="GO" id="GO:0005886">
    <property type="term" value="C:plasma membrane"/>
    <property type="evidence" value="ECO:0007669"/>
    <property type="project" value="UniProtKB-SubCell"/>
</dbReference>
<dbReference type="Gene3D" id="1.20.1560.10">
    <property type="entry name" value="ABC transporter type 1, transmembrane domain"/>
    <property type="match status" value="1"/>
</dbReference>
<organism evidence="10 11">
    <name type="scientific">Pseudodesulfovibrio alkaliphilus</name>
    <dbReference type="NCBI Taxonomy" id="2661613"/>
    <lineage>
        <taxon>Bacteria</taxon>
        <taxon>Pseudomonadati</taxon>
        <taxon>Thermodesulfobacteriota</taxon>
        <taxon>Desulfovibrionia</taxon>
        <taxon>Desulfovibrionales</taxon>
        <taxon>Desulfovibrionaceae</taxon>
    </lineage>
</organism>
<dbReference type="InterPro" id="IPR003593">
    <property type="entry name" value="AAA+_ATPase"/>
</dbReference>
<dbReference type="AlphaFoldDB" id="A0A7K1KNB2"/>
<dbReference type="InterPro" id="IPR036640">
    <property type="entry name" value="ABC1_TM_sf"/>
</dbReference>
<evidence type="ECO:0000256" key="6">
    <source>
        <dbReference type="ARBA" id="ARBA00023136"/>
    </source>
</evidence>
<dbReference type="Proteomes" id="UP000461162">
    <property type="component" value="Unassembled WGS sequence"/>
</dbReference>
<dbReference type="InterPro" id="IPR027417">
    <property type="entry name" value="P-loop_NTPase"/>
</dbReference>
<protein>
    <submittedName>
        <fullName evidence="10">ATP-binding cassette domain-containing protein</fullName>
    </submittedName>
</protein>
<dbReference type="SMART" id="SM00382">
    <property type="entry name" value="AAA"/>
    <property type="match status" value="1"/>
</dbReference>
<dbReference type="Pfam" id="PF00664">
    <property type="entry name" value="ABC_membrane"/>
    <property type="match status" value="1"/>
</dbReference>
<dbReference type="CDD" id="cd18552">
    <property type="entry name" value="ABC_6TM_MsbA_like"/>
    <property type="match status" value="1"/>
</dbReference>
<comment type="caution">
    <text evidence="10">The sequence shown here is derived from an EMBL/GenBank/DDBJ whole genome shotgun (WGS) entry which is preliminary data.</text>
</comment>
<evidence type="ECO:0000259" key="9">
    <source>
        <dbReference type="PROSITE" id="PS50929"/>
    </source>
</evidence>
<feature type="transmembrane region" description="Helical" evidence="7">
    <location>
        <begin position="71"/>
        <end position="91"/>
    </location>
</feature>
<evidence type="ECO:0000259" key="8">
    <source>
        <dbReference type="PROSITE" id="PS50893"/>
    </source>
</evidence>
<dbReference type="InterPro" id="IPR003439">
    <property type="entry name" value="ABC_transporter-like_ATP-bd"/>
</dbReference>
<dbReference type="Gene3D" id="3.40.50.300">
    <property type="entry name" value="P-loop containing nucleotide triphosphate hydrolases"/>
    <property type="match status" value="1"/>
</dbReference>
<dbReference type="FunFam" id="3.40.50.300:FF:000218">
    <property type="entry name" value="Multidrug ABC transporter ATP-binding protein"/>
    <property type="match status" value="1"/>
</dbReference>
<evidence type="ECO:0000256" key="4">
    <source>
        <dbReference type="ARBA" id="ARBA00022840"/>
    </source>
</evidence>